<accession>A0A916S0S5</accession>
<keyword evidence="2" id="KW-0732">Signal</keyword>
<gene>
    <name evidence="3" type="ORF">GCM10011507_33450</name>
</gene>
<dbReference type="EMBL" id="BMJB01000003">
    <property type="protein sequence ID" value="GGA79531.1"/>
    <property type="molecule type" value="Genomic_DNA"/>
</dbReference>
<reference evidence="3" key="1">
    <citation type="journal article" date="2014" name="Int. J. Syst. Evol. Microbiol.">
        <title>Complete genome sequence of Corynebacterium casei LMG S-19264T (=DSM 44701T), isolated from a smear-ripened cheese.</title>
        <authorList>
            <consortium name="US DOE Joint Genome Institute (JGI-PGF)"/>
            <person name="Walter F."/>
            <person name="Albersmeier A."/>
            <person name="Kalinowski J."/>
            <person name="Ruckert C."/>
        </authorList>
    </citation>
    <scope>NUCLEOTIDE SEQUENCE</scope>
    <source>
        <strain evidence="3">CGMCC 1.15447</strain>
    </source>
</reference>
<proteinExistence type="predicted"/>
<name>A0A916S0S5_9BACT</name>
<organism evidence="3 4">
    <name type="scientific">Edaphobacter acidisoli</name>
    <dbReference type="NCBI Taxonomy" id="2040573"/>
    <lineage>
        <taxon>Bacteria</taxon>
        <taxon>Pseudomonadati</taxon>
        <taxon>Acidobacteriota</taxon>
        <taxon>Terriglobia</taxon>
        <taxon>Terriglobales</taxon>
        <taxon>Acidobacteriaceae</taxon>
        <taxon>Edaphobacter</taxon>
    </lineage>
</organism>
<feature type="signal peptide" evidence="2">
    <location>
        <begin position="1"/>
        <end position="20"/>
    </location>
</feature>
<sequence>MQTIVTKIALAFLLCLPVYAQQQFHESQVQGLVADLAARGTITAAQQQGYIYGADTGTANAYAVTLSPAPTIIAGSIVVIKIANANTGASTLAVNGGTATSIKKQGSTSLASGDLAAGQIAALVFDGTNWQLVGISGGGSSGITQLTGDVNAGPGSGSQAATLASSGVTAGSYTSANITVDAKGRVTSASNGSASLYFGQGDAVASSGNNKITLGSTPLTGSLSVFVNGDILRPSTAYSASGVNVSLTSSLSTSDVVVANWATSNSTPGSISLSTVLAAPSLVQSTGAANSTRTSPFSIAFSANNTAGNDIVVMSIGDNSSPTVTDSQSNTYTKVYTSASFNLDIYVAKSIAGGANTVTITPGGGGFVEAATIHEVHGANATTPFDVANSPGMTFRASGSYSSGNITTTGTNDLLITVGYGSGTIAEANGWTLIAGTPASSGWAAWSSTQVTGTYSDSVSQSSAGNQQTGIAAFKP</sequence>
<protein>
    <submittedName>
        <fullName evidence="3">Uncharacterized protein</fullName>
    </submittedName>
</protein>
<comment type="caution">
    <text evidence="3">The sequence shown here is derived from an EMBL/GenBank/DDBJ whole genome shotgun (WGS) entry which is preliminary data.</text>
</comment>
<keyword evidence="4" id="KW-1185">Reference proteome</keyword>
<feature type="compositionally biased region" description="Polar residues" evidence="1">
    <location>
        <begin position="456"/>
        <end position="470"/>
    </location>
</feature>
<dbReference type="RefSeq" id="WP_188760664.1">
    <property type="nucleotide sequence ID" value="NZ_BMJB01000003.1"/>
</dbReference>
<evidence type="ECO:0000313" key="4">
    <source>
        <dbReference type="Proteomes" id="UP000648801"/>
    </source>
</evidence>
<evidence type="ECO:0000256" key="1">
    <source>
        <dbReference type="SAM" id="MobiDB-lite"/>
    </source>
</evidence>
<feature type="region of interest" description="Disordered" evidence="1">
    <location>
        <begin position="456"/>
        <end position="476"/>
    </location>
</feature>
<dbReference type="Proteomes" id="UP000648801">
    <property type="component" value="Unassembled WGS sequence"/>
</dbReference>
<feature type="chain" id="PRO_5036965591" evidence="2">
    <location>
        <begin position="21"/>
        <end position="476"/>
    </location>
</feature>
<reference evidence="3" key="2">
    <citation type="submission" date="2020-09" db="EMBL/GenBank/DDBJ databases">
        <authorList>
            <person name="Sun Q."/>
            <person name="Zhou Y."/>
        </authorList>
    </citation>
    <scope>NUCLEOTIDE SEQUENCE</scope>
    <source>
        <strain evidence="3">CGMCC 1.15447</strain>
    </source>
</reference>
<dbReference type="AlphaFoldDB" id="A0A916S0S5"/>
<evidence type="ECO:0000256" key="2">
    <source>
        <dbReference type="SAM" id="SignalP"/>
    </source>
</evidence>
<evidence type="ECO:0000313" key="3">
    <source>
        <dbReference type="EMBL" id="GGA79531.1"/>
    </source>
</evidence>